<dbReference type="AlphaFoldDB" id="K7EU45"/>
<accession>K7EU45</accession>
<dbReference type="Proteomes" id="UP000001595">
    <property type="component" value="Chromosome 10"/>
</dbReference>
<evidence type="ECO:0000256" key="10">
    <source>
        <dbReference type="SAM" id="SignalP"/>
    </source>
</evidence>
<comment type="subcellular location">
    <subcellularLocation>
        <location evidence="1">Lysosome</location>
    </subcellularLocation>
</comment>
<keyword evidence="3" id="KW-0645">Protease</keyword>
<evidence type="ECO:0000256" key="8">
    <source>
        <dbReference type="ARBA" id="ARBA00023228"/>
    </source>
</evidence>
<keyword evidence="9" id="KW-0812">Transmembrane</keyword>
<dbReference type="InterPro" id="IPR013128">
    <property type="entry name" value="Peptidase_C1A"/>
</dbReference>
<dbReference type="InterPro" id="IPR038765">
    <property type="entry name" value="Papain-like_cys_pep_sf"/>
</dbReference>
<dbReference type="OMA" id="WRREVWE"/>
<evidence type="ECO:0000259" key="11">
    <source>
        <dbReference type="SMART" id="SM00645"/>
    </source>
</evidence>
<dbReference type="GO" id="GO:0019886">
    <property type="term" value="P:antigen processing and presentation of exogenous peptide antigen via MHC class II"/>
    <property type="evidence" value="ECO:0007669"/>
    <property type="project" value="UniProtKB-ARBA"/>
</dbReference>
<dbReference type="Pfam" id="PF08246">
    <property type="entry name" value="Inhibitor_I29"/>
    <property type="match status" value="1"/>
</dbReference>
<dbReference type="PROSITE" id="PS00139">
    <property type="entry name" value="THIOL_PROTEASE_CYS"/>
    <property type="match status" value="1"/>
</dbReference>
<dbReference type="HOGENOM" id="CLU_012184_7_0_1"/>
<evidence type="ECO:0000256" key="7">
    <source>
        <dbReference type="ARBA" id="ARBA00023157"/>
    </source>
</evidence>
<evidence type="ECO:0000256" key="4">
    <source>
        <dbReference type="ARBA" id="ARBA00022801"/>
    </source>
</evidence>
<sequence>MNPSLLLAAFCRGIASAALTRDHSLDAQWTKWKAKHKRLYGMNEEGWRRAVWEKNMKMIEHFTMAMNAFGDMTNEEFRQVMNGFQYQKHRKGKEFQEHLLLEIPTSVDWREKGYVTPVKDQAQCGSCWAFSATGALEGQMFWKTGKLTSLSEQNLVDCSGPQGNEGCNGGFMDNSFQYVQENGGPDSEASYSYEGKVNGAPFLAAIPAFILLLMTLALRTSLHGRRTW</sequence>
<evidence type="ECO:0000313" key="13">
    <source>
        <dbReference type="Ensembl" id="ENSPPYP00000024068.2"/>
    </source>
</evidence>
<dbReference type="PANTHER" id="PTHR12411">
    <property type="entry name" value="CYSTEINE PROTEASE FAMILY C1-RELATED"/>
    <property type="match status" value="1"/>
</dbReference>
<keyword evidence="7" id="KW-1015">Disulfide bond</keyword>
<dbReference type="InterPro" id="IPR000169">
    <property type="entry name" value="Pept_cys_AS"/>
</dbReference>
<comment type="similarity">
    <text evidence="2">Belongs to the peptidase C1 family.</text>
</comment>
<evidence type="ECO:0000256" key="6">
    <source>
        <dbReference type="ARBA" id="ARBA00023145"/>
    </source>
</evidence>
<dbReference type="InterPro" id="IPR000668">
    <property type="entry name" value="Peptidase_C1A_C"/>
</dbReference>
<dbReference type="InterPro" id="IPR039417">
    <property type="entry name" value="Peptidase_C1A_papain-like"/>
</dbReference>
<keyword evidence="4" id="KW-0378">Hydrolase</keyword>
<keyword evidence="9" id="KW-1133">Transmembrane helix</keyword>
<name>K7EU45_PONAB</name>
<dbReference type="Ensembl" id="ENSPPYT00000033331.2">
    <property type="protein sequence ID" value="ENSPPYP00000024068.2"/>
    <property type="gene ID" value="ENSPPYG00000029619.2"/>
</dbReference>
<dbReference type="GO" id="GO:0006508">
    <property type="term" value="P:proteolysis"/>
    <property type="evidence" value="ECO:0007669"/>
    <property type="project" value="UniProtKB-KW"/>
</dbReference>
<evidence type="ECO:0000256" key="1">
    <source>
        <dbReference type="ARBA" id="ARBA00004371"/>
    </source>
</evidence>
<dbReference type="SUPFAM" id="SSF54001">
    <property type="entry name" value="Cysteine proteinases"/>
    <property type="match status" value="1"/>
</dbReference>
<dbReference type="SMART" id="SM00848">
    <property type="entry name" value="Inhibitor_I29"/>
    <property type="match status" value="1"/>
</dbReference>
<dbReference type="Gene3D" id="3.90.70.10">
    <property type="entry name" value="Cysteine proteinases"/>
    <property type="match status" value="1"/>
</dbReference>
<keyword evidence="14" id="KW-1185">Reference proteome</keyword>
<feature type="transmembrane region" description="Helical" evidence="9">
    <location>
        <begin position="199"/>
        <end position="218"/>
    </location>
</feature>
<reference evidence="13 14" key="1">
    <citation type="submission" date="2008-02" db="EMBL/GenBank/DDBJ databases">
        <title>A 6x draft sequence assembly of the Pongo pygmaeus abelii genome.</title>
        <authorList>
            <person name="Wilson R.K."/>
            <person name="Mardis E."/>
        </authorList>
    </citation>
    <scope>NUCLEOTIDE SEQUENCE [LARGE SCALE GENOMIC DNA]</scope>
</reference>
<proteinExistence type="inferred from homology"/>
<evidence type="ECO:0000256" key="9">
    <source>
        <dbReference type="SAM" id="Phobius"/>
    </source>
</evidence>
<dbReference type="eggNOG" id="KOG1543">
    <property type="taxonomic scope" value="Eukaryota"/>
</dbReference>
<dbReference type="FunFam" id="3.90.70.10:FF:000332">
    <property type="entry name" value="Cathepsin L1"/>
    <property type="match status" value="1"/>
</dbReference>
<dbReference type="SMART" id="SM00645">
    <property type="entry name" value="Pept_C1"/>
    <property type="match status" value="1"/>
</dbReference>
<keyword evidence="5" id="KW-0788">Thiol protease</keyword>
<keyword evidence="6" id="KW-0865">Zymogen</keyword>
<feature type="chain" id="PRO_5035146761" evidence="10">
    <location>
        <begin position="18"/>
        <end position="228"/>
    </location>
</feature>
<feature type="domain" description="Cathepsin propeptide inhibitor" evidence="12">
    <location>
        <begin position="29"/>
        <end position="77"/>
    </location>
</feature>
<keyword evidence="8" id="KW-0458">Lysosome</keyword>
<feature type="signal peptide" evidence="10">
    <location>
        <begin position="1"/>
        <end position="17"/>
    </location>
</feature>
<evidence type="ECO:0000256" key="5">
    <source>
        <dbReference type="ARBA" id="ARBA00022807"/>
    </source>
</evidence>
<dbReference type="GO" id="GO:0005764">
    <property type="term" value="C:lysosome"/>
    <property type="evidence" value="ECO:0007669"/>
    <property type="project" value="UniProtKB-SubCell"/>
</dbReference>
<dbReference type="InterPro" id="IPR013201">
    <property type="entry name" value="Prot_inhib_I29"/>
</dbReference>
<protein>
    <submittedName>
        <fullName evidence="13">Uncharacterized protein</fullName>
    </submittedName>
</protein>
<evidence type="ECO:0000259" key="12">
    <source>
        <dbReference type="SMART" id="SM00848"/>
    </source>
</evidence>
<dbReference type="InParanoid" id="K7EU45"/>
<reference evidence="13" key="3">
    <citation type="submission" date="2025-09" db="UniProtKB">
        <authorList>
            <consortium name="Ensembl"/>
        </authorList>
    </citation>
    <scope>IDENTIFICATION</scope>
</reference>
<keyword evidence="9" id="KW-0472">Membrane</keyword>
<dbReference type="GO" id="GO:0008234">
    <property type="term" value="F:cysteine-type peptidase activity"/>
    <property type="evidence" value="ECO:0007669"/>
    <property type="project" value="UniProtKB-KW"/>
</dbReference>
<dbReference type="CDD" id="cd02248">
    <property type="entry name" value="Peptidase_C1A"/>
    <property type="match status" value="1"/>
</dbReference>
<evidence type="ECO:0000313" key="14">
    <source>
        <dbReference type="Proteomes" id="UP000001595"/>
    </source>
</evidence>
<dbReference type="Pfam" id="PF00112">
    <property type="entry name" value="Peptidase_C1"/>
    <property type="match status" value="1"/>
</dbReference>
<evidence type="ECO:0000256" key="3">
    <source>
        <dbReference type="ARBA" id="ARBA00022670"/>
    </source>
</evidence>
<organism evidence="13 14">
    <name type="scientific">Pongo abelii</name>
    <name type="common">Sumatran orangutan</name>
    <name type="synonym">Pongo pygmaeus abelii</name>
    <dbReference type="NCBI Taxonomy" id="9601"/>
    <lineage>
        <taxon>Eukaryota</taxon>
        <taxon>Metazoa</taxon>
        <taxon>Chordata</taxon>
        <taxon>Craniata</taxon>
        <taxon>Vertebrata</taxon>
        <taxon>Euteleostomi</taxon>
        <taxon>Mammalia</taxon>
        <taxon>Eutheria</taxon>
        <taxon>Euarchontoglires</taxon>
        <taxon>Primates</taxon>
        <taxon>Haplorrhini</taxon>
        <taxon>Catarrhini</taxon>
        <taxon>Hominidae</taxon>
        <taxon>Pongo</taxon>
    </lineage>
</organism>
<dbReference type="GeneTree" id="ENSGT00940000154367"/>
<evidence type="ECO:0000256" key="2">
    <source>
        <dbReference type="ARBA" id="ARBA00008455"/>
    </source>
</evidence>
<feature type="domain" description="Peptidase C1A papain C-terminal" evidence="11">
    <location>
        <begin position="103"/>
        <end position="228"/>
    </location>
</feature>
<reference evidence="13" key="2">
    <citation type="submission" date="2025-08" db="UniProtKB">
        <authorList>
            <consortium name="Ensembl"/>
        </authorList>
    </citation>
    <scope>IDENTIFICATION</scope>
</reference>
<keyword evidence="10" id="KW-0732">Signal</keyword>